<dbReference type="STRING" id="1073328.SAMN05216294_0370"/>
<dbReference type="Proteomes" id="UP000199592">
    <property type="component" value="Unassembled WGS sequence"/>
</dbReference>
<accession>A0A1H2V552</accession>
<protein>
    <submittedName>
        <fullName evidence="2">META domain-containing protein</fullName>
    </submittedName>
</protein>
<dbReference type="OrthoDB" id="5348860at2"/>
<organism evidence="2 3">
    <name type="scientific">Flagellimonas zhangzhouensis</name>
    <dbReference type="NCBI Taxonomy" id="1073328"/>
    <lineage>
        <taxon>Bacteria</taxon>
        <taxon>Pseudomonadati</taxon>
        <taxon>Bacteroidota</taxon>
        <taxon>Flavobacteriia</taxon>
        <taxon>Flavobacteriales</taxon>
        <taxon>Flavobacteriaceae</taxon>
        <taxon>Flagellimonas</taxon>
    </lineage>
</organism>
<dbReference type="PANTHER" id="PTHR35535:SF1">
    <property type="entry name" value="HEAT SHOCK PROTEIN HSLJ"/>
    <property type="match status" value="1"/>
</dbReference>
<feature type="domain" description="DUF306" evidence="1">
    <location>
        <begin position="165"/>
        <end position="271"/>
    </location>
</feature>
<dbReference type="InterPro" id="IPR005184">
    <property type="entry name" value="DUF306_Meta_HslJ"/>
</dbReference>
<gene>
    <name evidence="2" type="ORF">SAMN04487892_1921</name>
</gene>
<dbReference type="EMBL" id="FNMY01000002">
    <property type="protein sequence ID" value="SDW63452.1"/>
    <property type="molecule type" value="Genomic_DNA"/>
</dbReference>
<dbReference type="PANTHER" id="PTHR35535">
    <property type="entry name" value="HEAT SHOCK PROTEIN HSLJ"/>
    <property type="match status" value="1"/>
</dbReference>
<dbReference type="Gene3D" id="2.40.128.270">
    <property type="match status" value="1"/>
</dbReference>
<proteinExistence type="predicted"/>
<dbReference type="RefSeq" id="WP_090292078.1">
    <property type="nucleotide sequence ID" value="NZ_FNKI01000001.1"/>
</dbReference>
<evidence type="ECO:0000313" key="3">
    <source>
        <dbReference type="Proteomes" id="UP000199592"/>
    </source>
</evidence>
<evidence type="ECO:0000259" key="1">
    <source>
        <dbReference type="Pfam" id="PF03724"/>
    </source>
</evidence>
<reference evidence="3" key="1">
    <citation type="submission" date="2016-10" db="EMBL/GenBank/DDBJ databases">
        <authorList>
            <person name="Varghese N."/>
            <person name="Submissions S."/>
        </authorList>
    </citation>
    <scope>NUCLEOTIDE SEQUENCE [LARGE SCALE GENOMIC DNA]</scope>
    <source>
        <strain evidence="3">DSM 25030</strain>
    </source>
</reference>
<keyword evidence="3" id="KW-1185">Reference proteome</keyword>
<dbReference type="InterPro" id="IPR038670">
    <property type="entry name" value="HslJ-like_sf"/>
</dbReference>
<evidence type="ECO:0000313" key="2">
    <source>
        <dbReference type="EMBL" id="SDW63452.1"/>
    </source>
</evidence>
<dbReference type="AlphaFoldDB" id="A0A1H2V552"/>
<name>A0A1H2V552_9FLAO</name>
<sequence>MKKLLFALTALFLFSNCVERKKETPSELEAQPFETSVDTMKKEIKRTIEPLAFEPDGSYFSANGTEPFWGLKLYGDKVELKTMEDTIMTPPTEAIKAQDGNISMYRIKTEATEMDVIIAHKPCTNAMSGEEFTYTVTVSYKSTGGGETVVYEGCGSYITDYRLHDIWVLESMKGTTVSKEDFNEQDVPNMEVNVNSNRFSGFSGCNRMTGSLFFENGLLRFTQIAGTRMACPSMEKESEFLTALQASTTYKVENNRLYLSNPNEENLLVFKKID</sequence>
<dbReference type="Pfam" id="PF03724">
    <property type="entry name" value="META"/>
    <property type="match status" value="1"/>
</dbReference>
<dbReference type="InterPro" id="IPR053147">
    <property type="entry name" value="Hsp_HslJ-like"/>
</dbReference>